<dbReference type="InterPro" id="IPR037151">
    <property type="entry name" value="AlkB-like_sf"/>
</dbReference>
<dbReference type="AlphaFoldDB" id="A0AB34IAE9"/>
<dbReference type="Pfam" id="PF13532">
    <property type="entry name" value="2OG-FeII_Oxy_2"/>
    <property type="match status" value="1"/>
</dbReference>
<protein>
    <recommendedName>
        <fullName evidence="2">Alpha-ketoglutarate-dependent dioxygenase AlkB-like domain-containing protein</fullName>
    </recommendedName>
</protein>
<evidence type="ECO:0000313" key="4">
    <source>
        <dbReference type="Proteomes" id="UP001515480"/>
    </source>
</evidence>
<dbReference type="Proteomes" id="UP001515480">
    <property type="component" value="Unassembled WGS sequence"/>
</dbReference>
<reference evidence="3 4" key="1">
    <citation type="journal article" date="2024" name="Science">
        <title>Giant polyketide synthase enzymes in the biosynthesis of giant marine polyether toxins.</title>
        <authorList>
            <person name="Fallon T.R."/>
            <person name="Shende V.V."/>
            <person name="Wierzbicki I.H."/>
            <person name="Pendleton A.L."/>
            <person name="Watervoot N.F."/>
            <person name="Auber R.P."/>
            <person name="Gonzalez D.J."/>
            <person name="Wisecaver J.H."/>
            <person name="Moore B.S."/>
        </authorList>
    </citation>
    <scope>NUCLEOTIDE SEQUENCE [LARGE SCALE GENOMIC DNA]</scope>
    <source>
        <strain evidence="3 4">12B1</strain>
    </source>
</reference>
<name>A0AB34IAE9_PRYPA</name>
<sequence>MTSDCISYSKHFVSFVDEHLHGVPPTRRSRQSLLDGRAPLVPRRRPRRPARARPPHPPRRVRRRKRPLARLIARGVALCPAPPPPPPPPPRPTPLLDAFPSGVLRARGFLSPADLTSLYDATLIAGWEHRQVCASAHHGADATYAAAAGKPHIVLHYNYYAPPAKEQPAPERALRLAARVWRRVKQMAKPAPPFILPPTGSPLPPLPRARSPTFHSVLAIGYRRGDAFSWHNDLAGDDGWTCSISLGAAALFEYLPRESATIPSAAQRARERQSLLPVGVEVLSGDCLFFQGGHLPHRIARCADEPPAHFARMAEGTGLVRLNVQVRPYGASQAAA</sequence>
<dbReference type="SUPFAM" id="SSF51197">
    <property type="entry name" value="Clavaminate synthase-like"/>
    <property type="match status" value="1"/>
</dbReference>
<gene>
    <name evidence="3" type="ORF">AB1Y20_016564</name>
</gene>
<evidence type="ECO:0000259" key="2">
    <source>
        <dbReference type="Pfam" id="PF13532"/>
    </source>
</evidence>
<dbReference type="EMBL" id="JBGBPQ010000031">
    <property type="protein sequence ID" value="KAL1495701.1"/>
    <property type="molecule type" value="Genomic_DNA"/>
</dbReference>
<comment type="caution">
    <text evidence="3">The sequence shown here is derived from an EMBL/GenBank/DDBJ whole genome shotgun (WGS) entry which is preliminary data.</text>
</comment>
<feature type="domain" description="Alpha-ketoglutarate-dependent dioxygenase AlkB-like" evidence="2">
    <location>
        <begin position="106"/>
        <end position="304"/>
    </location>
</feature>
<proteinExistence type="predicted"/>
<dbReference type="Gene3D" id="2.60.120.590">
    <property type="entry name" value="Alpha-ketoglutarate-dependent dioxygenase AlkB-like"/>
    <property type="match status" value="1"/>
</dbReference>
<organism evidence="3 4">
    <name type="scientific">Prymnesium parvum</name>
    <name type="common">Toxic golden alga</name>
    <dbReference type="NCBI Taxonomy" id="97485"/>
    <lineage>
        <taxon>Eukaryota</taxon>
        <taxon>Haptista</taxon>
        <taxon>Haptophyta</taxon>
        <taxon>Prymnesiophyceae</taxon>
        <taxon>Prymnesiales</taxon>
        <taxon>Prymnesiaceae</taxon>
        <taxon>Prymnesium</taxon>
    </lineage>
</organism>
<dbReference type="InterPro" id="IPR027450">
    <property type="entry name" value="AlkB-like"/>
</dbReference>
<evidence type="ECO:0000313" key="3">
    <source>
        <dbReference type="EMBL" id="KAL1495701.1"/>
    </source>
</evidence>
<feature type="region of interest" description="Disordered" evidence="1">
    <location>
        <begin position="23"/>
        <end position="66"/>
    </location>
</feature>
<keyword evidence="4" id="KW-1185">Reference proteome</keyword>
<evidence type="ECO:0000256" key="1">
    <source>
        <dbReference type="SAM" id="MobiDB-lite"/>
    </source>
</evidence>
<feature type="compositionally biased region" description="Basic residues" evidence="1">
    <location>
        <begin position="42"/>
        <end position="66"/>
    </location>
</feature>
<accession>A0AB34IAE9</accession>